<keyword evidence="2" id="KW-0902">Two-component regulatory system</keyword>
<evidence type="ECO:0000256" key="5">
    <source>
        <dbReference type="ARBA" id="ARBA00023163"/>
    </source>
</evidence>
<feature type="domain" description="OmpR/PhoB-type" evidence="9">
    <location>
        <begin position="124"/>
        <end position="223"/>
    </location>
</feature>
<dbReference type="RefSeq" id="WP_405276191.1">
    <property type="nucleotide sequence ID" value="NZ_CP144380.1"/>
</dbReference>
<dbReference type="InterPro" id="IPR001867">
    <property type="entry name" value="OmpR/PhoB-type_DNA-bd"/>
</dbReference>
<feature type="domain" description="Response regulatory" evidence="8">
    <location>
        <begin position="2"/>
        <end position="116"/>
    </location>
</feature>
<protein>
    <submittedName>
        <fullName evidence="10">Response regulator transcription factor</fullName>
    </submittedName>
</protein>
<name>A0ABU9E421_9BACT</name>
<dbReference type="InterPro" id="IPR001789">
    <property type="entry name" value="Sig_transdc_resp-reg_receiver"/>
</dbReference>
<comment type="caution">
    <text evidence="10">The sequence shown here is derived from an EMBL/GenBank/DDBJ whole genome shotgun (WGS) entry which is preliminary data.</text>
</comment>
<dbReference type="PANTHER" id="PTHR48111">
    <property type="entry name" value="REGULATOR OF RPOS"/>
    <property type="match status" value="1"/>
</dbReference>
<proteinExistence type="predicted"/>
<dbReference type="Proteomes" id="UP001484239">
    <property type="component" value="Unassembled WGS sequence"/>
</dbReference>
<evidence type="ECO:0000256" key="1">
    <source>
        <dbReference type="ARBA" id="ARBA00022553"/>
    </source>
</evidence>
<gene>
    <name evidence="10" type="ORF">WI372_00565</name>
</gene>
<dbReference type="Gene3D" id="1.10.10.10">
    <property type="entry name" value="Winged helix-like DNA-binding domain superfamily/Winged helix DNA-binding domain"/>
    <property type="match status" value="1"/>
</dbReference>
<evidence type="ECO:0000256" key="6">
    <source>
        <dbReference type="PROSITE-ProRule" id="PRU00169"/>
    </source>
</evidence>
<keyword evidence="1 6" id="KW-0597">Phosphoprotein</keyword>
<dbReference type="SMART" id="SM00448">
    <property type="entry name" value="REC"/>
    <property type="match status" value="1"/>
</dbReference>
<feature type="DNA-binding region" description="OmpR/PhoB-type" evidence="7">
    <location>
        <begin position="124"/>
        <end position="223"/>
    </location>
</feature>
<sequence length="227" mass="25957">MRILVAEDDRKVARFLEKGLREEGYSVDVAHDGEDGAMKALVYDYDLLLLDVMMPSKSGLEIVRELRRREHTVPILLLTARDAGDDIVQGLDAGADDYLTKPFGFDELLARIRALLRRGGSERPDRLIYEDIDLDRVTHVATRRGERLDLTPKEFQLLEFFLLNQERVVRRTELLEKVWDLSFDPMSNVVDVHIAHLRRKLRGAEGASPLVHTIRGVGYVLQKDAPE</sequence>
<dbReference type="PROSITE" id="PS50110">
    <property type="entry name" value="RESPONSE_REGULATORY"/>
    <property type="match status" value="1"/>
</dbReference>
<dbReference type="InterPro" id="IPR039420">
    <property type="entry name" value="WalR-like"/>
</dbReference>
<reference evidence="10 11" key="1">
    <citation type="submission" date="2024-02" db="EMBL/GenBank/DDBJ databases">
        <title>A novel Gemmatimonadota bacterium.</title>
        <authorList>
            <person name="Du Z.-J."/>
            <person name="Ye Y.-Q."/>
        </authorList>
    </citation>
    <scope>NUCLEOTIDE SEQUENCE [LARGE SCALE GENOMIC DNA]</scope>
    <source>
        <strain evidence="10 11">DH-20</strain>
    </source>
</reference>
<evidence type="ECO:0000259" key="8">
    <source>
        <dbReference type="PROSITE" id="PS50110"/>
    </source>
</evidence>
<keyword evidence="4 7" id="KW-0238">DNA-binding</keyword>
<evidence type="ECO:0000313" key="11">
    <source>
        <dbReference type="Proteomes" id="UP001484239"/>
    </source>
</evidence>
<feature type="modified residue" description="4-aspartylphosphate" evidence="6">
    <location>
        <position position="51"/>
    </location>
</feature>
<keyword evidence="3" id="KW-0805">Transcription regulation</keyword>
<dbReference type="SUPFAM" id="SSF52172">
    <property type="entry name" value="CheY-like"/>
    <property type="match status" value="1"/>
</dbReference>
<evidence type="ECO:0000256" key="2">
    <source>
        <dbReference type="ARBA" id="ARBA00023012"/>
    </source>
</evidence>
<dbReference type="Pfam" id="PF00486">
    <property type="entry name" value="Trans_reg_C"/>
    <property type="match status" value="1"/>
</dbReference>
<dbReference type="InterPro" id="IPR011006">
    <property type="entry name" value="CheY-like_superfamily"/>
</dbReference>
<keyword evidence="5" id="KW-0804">Transcription</keyword>
<evidence type="ECO:0000313" key="10">
    <source>
        <dbReference type="EMBL" id="MEK9499469.1"/>
    </source>
</evidence>
<dbReference type="CDD" id="cd00383">
    <property type="entry name" value="trans_reg_C"/>
    <property type="match status" value="1"/>
</dbReference>
<evidence type="ECO:0000256" key="3">
    <source>
        <dbReference type="ARBA" id="ARBA00023015"/>
    </source>
</evidence>
<accession>A0ABU9E421</accession>
<organism evidence="10 11">
    <name type="scientific">Gaopeijia maritima</name>
    <dbReference type="NCBI Taxonomy" id="3119007"/>
    <lineage>
        <taxon>Bacteria</taxon>
        <taxon>Pseudomonadati</taxon>
        <taxon>Gemmatimonadota</taxon>
        <taxon>Longimicrobiia</taxon>
        <taxon>Gaopeijiales</taxon>
        <taxon>Gaopeijiaceae</taxon>
        <taxon>Gaopeijia</taxon>
    </lineage>
</organism>
<dbReference type="EMBL" id="JBBHLI010000001">
    <property type="protein sequence ID" value="MEK9499469.1"/>
    <property type="molecule type" value="Genomic_DNA"/>
</dbReference>
<keyword evidence="11" id="KW-1185">Reference proteome</keyword>
<dbReference type="PANTHER" id="PTHR48111:SF22">
    <property type="entry name" value="REGULATOR OF RPOS"/>
    <property type="match status" value="1"/>
</dbReference>
<evidence type="ECO:0000259" key="9">
    <source>
        <dbReference type="PROSITE" id="PS51755"/>
    </source>
</evidence>
<dbReference type="Pfam" id="PF00072">
    <property type="entry name" value="Response_reg"/>
    <property type="match status" value="1"/>
</dbReference>
<dbReference type="Gene3D" id="6.10.250.690">
    <property type="match status" value="1"/>
</dbReference>
<evidence type="ECO:0000256" key="4">
    <source>
        <dbReference type="ARBA" id="ARBA00023125"/>
    </source>
</evidence>
<evidence type="ECO:0000256" key="7">
    <source>
        <dbReference type="PROSITE-ProRule" id="PRU01091"/>
    </source>
</evidence>
<dbReference type="Gene3D" id="3.40.50.2300">
    <property type="match status" value="1"/>
</dbReference>
<dbReference type="SMART" id="SM00862">
    <property type="entry name" value="Trans_reg_C"/>
    <property type="match status" value="1"/>
</dbReference>
<dbReference type="InterPro" id="IPR036388">
    <property type="entry name" value="WH-like_DNA-bd_sf"/>
</dbReference>
<dbReference type="PROSITE" id="PS51755">
    <property type="entry name" value="OMPR_PHOB"/>
    <property type="match status" value="1"/>
</dbReference>